<proteinExistence type="predicted"/>
<feature type="region of interest" description="Disordered" evidence="6">
    <location>
        <begin position="254"/>
        <end position="278"/>
    </location>
</feature>
<evidence type="ECO:0000313" key="9">
    <source>
        <dbReference type="Proteomes" id="UP000000560"/>
    </source>
</evidence>
<organism evidence="8 9">
    <name type="scientific">Emericella nidulans (strain FGSC A4 / ATCC 38163 / CBS 112.46 / NRRL 194 / M139)</name>
    <name type="common">Aspergillus nidulans</name>
    <dbReference type="NCBI Taxonomy" id="227321"/>
    <lineage>
        <taxon>Eukaryota</taxon>
        <taxon>Fungi</taxon>
        <taxon>Dikarya</taxon>
        <taxon>Ascomycota</taxon>
        <taxon>Pezizomycotina</taxon>
        <taxon>Eurotiomycetes</taxon>
        <taxon>Eurotiomycetidae</taxon>
        <taxon>Eurotiales</taxon>
        <taxon>Aspergillaceae</taxon>
        <taxon>Aspergillus</taxon>
        <taxon>Aspergillus subgen. Nidulantes</taxon>
    </lineage>
</organism>
<reference evidence="9" key="1">
    <citation type="journal article" date="2005" name="Nature">
        <title>Sequencing of Aspergillus nidulans and comparative analysis with A. fumigatus and A. oryzae.</title>
        <authorList>
            <person name="Galagan J.E."/>
            <person name="Calvo S.E."/>
            <person name="Cuomo C."/>
            <person name="Ma L.J."/>
            <person name="Wortman J.R."/>
            <person name="Batzoglou S."/>
            <person name="Lee S.I."/>
            <person name="Basturkmen M."/>
            <person name="Spevak C.C."/>
            <person name="Clutterbuck J."/>
            <person name="Kapitonov V."/>
            <person name="Jurka J."/>
            <person name="Scazzocchio C."/>
            <person name="Farman M."/>
            <person name="Butler J."/>
            <person name="Purcell S."/>
            <person name="Harris S."/>
            <person name="Braus G.H."/>
            <person name="Draht O."/>
            <person name="Busch S."/>
            <person name="D'Enfert C."/>
            <person name="Bouchier C."/>
            <person name="Goldman G.H."/>
            <person name="Bell-Pedersen D."/>
            <person name="Griffiths-Jones S."/>
            <person name="Doonan J.H."/>
            <person name="Yu J."/>
            <person name="Vienken K."/>
            <person name="Pain A."/>
            <person name="Freitag M."/>
            <person name="Selker E.U."/>
            <person name="Archer D.B."/>
            <person name="Penalva M.A."/>
            <person name="Oakley B.R."/>
            <person name="Momany M."/>
            <person name="Tanaka T."/>
            <person name="Kumagai T."/>
            <person name="Asai K."/>
            <person name="Machida M."/>
            <person name="Nierman W.C."/>
            <person name="Denning D.W."/>
            <person name="Caddick M."/>
            <person name="Hynes M."/>
            <person name="Paoletti M."/>
            <person name="Fischer R."/>
            <person name="Miller B."/>
            <person name="Dyer P."/>
            <person name="Sachs M.S."/>
            <person name="Osmani S.A."/>
            <person name="Birren B.W."/>
        </authorList>
    </citation>
    <scope>NUCLEOTIDE SEQUENCE [LARGE SCALE GENOMIC DNA]</scope>
    <source>
        <strain evidence="9">FGSC A4 / ATCC 38163 / CBS 112.46 / NRRL 194 / M139</strain>
    </source>
</reference>
<dbReference type="InterPro" id="IPR036864">
    <property type="entry name" value="Zn2-C6_fun-type_DNA-bd_sf"/>
</dbReference>
<dbReference type="CDD" id="cd00067">
    <property type="entry name" value="GAL4"/>
    <property type="match status" value="1"/>
</dbReference>
<evidence type="ECO:0000313" key="8">
    <source>
        <dbReference type="EMBL" id="CBF80703.1"/>
    </source>
</evidence>
<keyword evidence="2" id="KW-0805">Transcription regulation</keyword>
<evidence type="ECO:0000256" key="6">
    <source>
        <dbReference type="SAM" id="MobiDB-lite"/>
    </source>
</evidence>
<feature type="domain" description="Zn(2)-C6 fungal-type" evidence="7">
    <location>
        <begin position="51"/>
        <end position="80"/>
    </location>
</feature>
<dbReference type="GO" id="GO:0045944">
    <property type="term" value="P:positive regulation of transcription by RNA polymerase II"/>
    <property type="evidence" value="ECO:0000318"/>
    <property type="project" value="GO_Central"/>
</dbReference>
<dbReference type="GO" id="GO:0000981">
    <property type="term" value="F:DNA-binding transcription factor activity, RNA polymerase II-specific"/>
    <property type="evidence" value="ECO:0007669"/>
    <property type="project" value="InterPro"/>
</dbReference>
<dbReference type="PROSITE" id="PS00463">
    <property type="entry name" value="ZN2_CY6_FUNGAL_1"/>
    <property type="match status" value="1"/>
</dbReference>
<feature type="region of interest" description="Disordered" evidence="6">
    <location>
        <begin position="304"/>
        <end position="324"/>
    </location>
</feature>
<dbReference type="PANTHER" id="PTHR47540">
    <property type="entry name" value="THIAMINE REPRESSIBLE GENES REGULATORY PROTEIN THI5"/>
    <property type="match status" value="1"/>
</dbReference>
<dbReference type="InterPro" id="IPR001138">
    <property type="entry name" value="Zn2Cys6_DnaBD"/>
</dbReference>
<dbReference type="GO" id="GO:0008270">
    <property type="term" value="F:zinc ion binding"/>
    <property type="evidence" value="ECO:0007669"/>
    <property type="project" value="InterPro"/>
</dbReference>
<gene>
    <name evidence="8" type="ORF">ANIA_08509</name>
</gene>
<name>Q5AT71_EMENI</name>
<dbReference type="Pfam" id="PF00172">
    <property type="entry name" value="Zn_clus"/>
    <property type="match status" value="1"/>
</dbReference>
<dbReference type="SUPFAM" id="SSF57701">
    <property type="entry name" value="Zn2/Cys6 DNA-binding domain"/>
    <property type="match status" value="1"/>
</dbReference>
<dbReference type="PANTHER" id="PTHR47540:SF6">
    <property type="entry name" value="ZN(II)2CYS6 TRANSCRIPTION FACTOR (EUROFUNG)"/>
    <property type="match status" value="1"/>
</dbReference>
<protein>
    <submittedName>
        <fullName evidence="8">Zn(II)2Cys6 transcription factor (Eurofung)</fullName>
    </submittedName>
</protein>
<dbReference type="KEGG" id="ani:ANIA_08509"/>
<feature type="compositionally biased region" description="Polar residues" evidence="6">
    <location>
        <begin position="141"/>
        <end position="162"/>
    </location>
</feature>
<evidence type="ECO:0000259" key="7">
    <source>
        <dbReference type="PROSITE" id="PS50048"/>
    </source>
</evidence>
<evidence type="ECO:0000256" key="1">
    <source>
        <dbReference type="ARBA" id="ARBA00004123"/>
    </source>
</evidence>
<keyword evidence="9" id="KW-1185">Reference proteome</keyword>
<evidence type="ECO:0000256" key="5">
    <source>
        <dbReference type="ARBA" id="ARBA00023242"/>
    </source>
</evidence>
<dbReference type="GeneID" id="2868855"/>
<dbReference type="InterPro" id="IPR051711">
    <property type="entry name" value="Stress_Response_Reg"/>
</dbReference>
<keyword evidence="3" id="KW-0238">DNA-binding</keyword>
<dbReference type="STRING" id="227321.Q5AT71"/>
<evidence type="ECO:0000256" key="3">
    <source>
        <dbReference type="ARBA" id="ARBA00023125"/>
    </source>
</evidence>
<feature type="region of interest" description="Disordered" evidence="6">
    <location>
        <begin position="90"/>
        <end position="162"/>
    </location>
</feature>
<evidence type="ECO:0000256" key="4">
    <source>
        <dbReference type="ARBA" id="ARBA00023163"/>
    </source>
</evidence>
<dbReference type="OMA" id="NDCAYAF"/>
<dbReference type="GO" id="GO:0003677">
    <property type="term" value="F:DNA binding"/>
    <property type="evidence" value="ECO:0007669"/>
    <property type="project" value="UniProtKB-KW"/>
</dbReference>
<dbReference type="GO" id="GO:0005634">
    <property type="term" value="C:nucleus"/>
    <property type="evidence" value="ECO:0000318"/>
    <property type="project" value="GO_Central"/>
</dbReference>
<feature type="compositionally biased region" description="Basic and acidic residues" evidence="6">
    <location>
        <begin position="96"/>
        <end position="106"/>
    </location>
</feature>
<comment type="subcellular location">
    <subcellularLocation>
        <location evidence="1">Nucleus</location>
    </subcellularLocation>
</comment>
<dbReference type="OrthoDB" id="4330117at2759"/>
<dbReference type="RefSeq" id="XP_681778.1">
    <property type="nucleotide sequence ID" value="XM_676686.1"/>
</dbReference>
<keyword evidence="5" id="KW-0539">Nucleus</keyword>
<dbReference type="PROSITE" id="PS50048">
    <property type="entry name" value="ZN2_CY6_FUNGAL_2"/>
    <property type="match status" value="1"/>
</dbReference>
<accession>C8VEM8</accession>
<reference evidence="9" key="2">
    <citation type="journal article" date="2009" name="Fungal Genet. Biol.">
        <title>The 2008 update of the Aspergillus nidulans genome annotation: a community effort.</title>
        <authorList>
            <person name="Wortman J.R."/>
            <person name="Gilsenan J.M."/>
            <person name="Joardar V."/>
            <person name="Deegan J."/>
            <person name="Clutterbuck J."/>
            <person name="Andersen M.R."/>
            <person name="Archer D."/>
            <person name="Bencina M."/>
            <person name="Braus G."/>
            <person name="Coutinho P."/>
            <person name="von Dohren H."/>
            <person name="Doonan J."/>
            <person name="Driessen A.J."/>
            <person name="Durek P."/>
            <person name="Espeso E."/>
            <person name="Fekete E."/>
            <person name="Flipphi M."/>
            <person name="Estrada C.G."/>
            <person name="Geysens S."/>
            <person name="Goldman G."/>
            <person name="de Groot P.W."/>
            <person name="Hansen K."/>
            <person name="Harris S.D."/>
            <person name="Heinekamp T."/>
            <person name="Helmstaedt K."/>
            <person name="Henrissat B."/>
            <person name="Hofmann G."/>
            <person name="Homan T."/>
            <person name="Horio T."/>
            <person name="Horiuchi H."/>
            <person name="James S."/>
            <person name="Jones M."/>
            <person name="Karaffa L."/>
            <person name="Karanyi Z."/>
            <person name="Kato M."/>
            <person name="Keller N."/>
            <person name="Kelly D.E."/>
            <person name="Kiel J.A."/>
            <person name="Kim J.M."/>
            <person name="van der Klei I.J."/>
            <person name="Klis F.M."/>
            <person name="Kovalchuk A."/>
            <person name="Krasevec N."/>
            <person name="Kubicek C.P."/>
            <person name="Liu B."/>
            <person name="Maccabe A."/>
            <person name="Meyer V."/>
            <person name="Mirabito P."/>
            <person name="Miskei M."/>
            <person name="Mos M."/>
            <person name="Mullins J."/>
            <person name="Nelson D.R."/>
            <person name="Nielsen J."/>
            <person name="Oakley B.R."/>
            <person name="Osmani S.A."/>
            <person name="Pakula T."/>
            <person name="Paszewski A."/>
            <person name="Paulsen I."/>
            <person name="Pilsyk S."/>
            <person name="Pocsi I."/>
            <person name="Punt P.J."/>
            <person name="Ram A.F."/>
            <person name="Ren Q."/>
            <person name="Robellet X."/>
            <person name="Robson G."/>
            <person name="Seiboth B."/>
            <person name="van Solingen P."/>
            <person name="Specht T."/>
            <person name="Sun J."/>
            <person name="Taheri-Talesh N."/>
            <person name="Takeshita N."/>
            <person name="Ussery D."/>
            <person name="vanKuyk P.A."/>
            <person name="Visser H."/>
            <person name="van de Vondervoort P.J."/>
            <person name="de Vries R.P."/>
            <person name="Walton J."/>
            <person name="Xiang X."/>
            <person name="Xiong Y."/>
            <person name="Zeng A.P."/>
            <person name="Brandt B.W."/>
            <person name="Cornell M.J."/>
            <person name="van den Hondel C.A."/>
            <person name="Visser J."/>
            <person name="Oliver S.G."/>
            <person name="Turner G."/>
        </authorList>
    </citation>
    <scope>GENOME REANNOTATION</scope>
    <source>
        <strain evidence="9">FGSC A4 / ATCC 38163 / CBS 112.46 / NRRL 194 / M139</strain>
    </source>
</reference>
<dbReference type="EMBL" id="BN001305">
    <property type="protein sequence ID" value="CBF80703.1"/>
    <property type="molecule type" value="Genomic_DNA"/>
</dbReference>
<accession>Q5AT71</accession>
<sequence>MGWSDELSERFAPSFLTGAFLILLIITQMESHGSTTLPASNTTEGKRLRRACNGCHRMKLRCSGTKPCAHCQDTGNDCAYAFVAKLGKPRGSRNKKTIERERERQRQVSAAASEQGEGNGEAEPDTRSSSPASTPPPPSTVQRKLTDSGNYSGNSCVSNSGPDTVDGMDWTALVHAAVTTPASLPIDPALGWMDEMDGLDGESCLQSTMCDLSAFQLSWRCLMLIASFVSRAEDLQSHWPMPVRIEELALEQGSTASANPAKPAPVAESPSGARRSPTMSTGQAFCDCLRTLFESLCSLRAPNTRGRTQIQSPPTTPPPGPSGNNAFLLTLNAFSTLQKVQKCQLPSCHSDYETTELVILTVDHVFRRLQRLLCERTGAEAGFTDLQLHLGGQTVSESEPLSLVRQALLGLVRERAQQAVLETRRRMGMLGTNLNTNAGADLEEALNGNTEKMYVVKLRMAGMRLDTMLQQIEWRLH</sequence>
<evidence type="ECO:0000256" key="2">
    <source>
        <dbReference type="ARBA" id="ARBA00023015"/>
    </source>
</evidence>
<dbReference type="AlphaFoldDB" id="Q5AT71"/>
<dbReference type="InParanoid" id="Q5AT71"/>
<dbReference type="Proteomes" id="UP000000560">
    <property type="component" value="Chromosome V"/>
</dbReference>
<dbReference type="SMART" id="SM00066">
    <property type="entry name" value="GAL4"/>
    <property type="match status" value="1"/>
</dbReference>
<dbReference type="Gene3D" id="4.10.240.10">
    <property type="entry name" value="Zn(2)-C6 fungal-type DNA-binding domain"/>
    <property type="match status" value="1"/>
</dbReference>
<dbReference type="HOGENOM" id="CLU_572410_0_0_1"/>
<keyword evidence="4" id="KW-0804">Transcription</keyword>